<sequence length="153" mass="16756">MESAEMTSDHVCVQVTLRFWQHFQTSEHKLFRAPFEDAVEKPIHAGNGYHARALISVCESDHFAVHCIVIATGLPPAGWQARGSRVVAGRNLSEKQSGLPEEPEGPSMSLCMWAFAGLHGLRVTRQPPPRLQAFGSCESLGDAINPTRTSSAY</sequence>
<evidence type="ECO:0000313" key="2">
    <source>
        <dbReference type="Proteomes" id="UP001218188"/>
    </source>
</evidence>
<evidence type="ECO:0000313" key="1">
    <source>
        <dbReference type="EMBL" id="KAJ7025792.1"/>
    </source>
</evidence>
<name>A0AAD6WUG4_9AGAR</name>
<accession>A0AAD6WUG4</accession>
<reference evidence="1" key="1">
    <citation type="submission" date="2023-03" db="EMBL/GenBank/DDBJ databases">
        <title>Massive genome expansion in bonnet fungi (Mycena s.s.) driven by repeated elements and novel gene families across ecological guilds.</title>
        <authorList>
            <consortium name="Lawrence Berkeley National Laboratory"/>
            <person name="Harder C.B."/>
            <person name="Miyauchi S."/>
            <person name="Viragh M."/>
            <person name="Kuo A."/>
            <person name="Thoen E."/>
            <person name="Andreopoulos B."/>
            <person name="Lu D."/>
            <person name="Skrede I."/>
            <person name="Drula E."/>
            <person name="Henrissat B."/>
            <person name="Morin E."/>
            <person name="Kohler A."/>
            <person name="Barry K."/>
            <person name="LaButti K."/>
            <person name="Morin E."/>
            <person name="Salamov A."/>
            <person name="Lipzen A."/>
            <person name="Mereny Z."/>
            <person name="Hegedus B."/>
            <person name="Baldrian P."/>
            <person name="Stursova M."/>
            <person name="Weitz H."/>
            <person name="Taylor A."/>
            <person name="Grigoriev I.V."/>
            <person name="Nagy L.G."/>
            <person name="Martin F."/>
            <person name="Kauserud H."/>
        </authorList>
    </citation>
    <scope>NUCLEOTIDE SEQUENCE</scope>
    <source>
        <strain evidence="1">CBHHK200</strain>
    </source>
</reference>
<gene>
    <name evidence="1" type="ORF">C8F04DRAFT_1191074</name>
</gene>
<organism evidence="1 2">
    <name type="scientific">Mycena alexandri</name>
    <dbReference type="NCBI Taxonomy" id="1745969"/>
    <lineage>
        <taxon>Eukaryota</taxon>
        <taxon>Fungi</taxon>
        <taxon>Dikarya</taxon>
        <taxon>Basidiomycota</taxon>
        <taxon>Agaricomycotina</taxon>
        <taxon>Agaricomycetes</taxon>
        <taxon>Agaricomycetidae</taxon>
        <taxon>Agaricales</taxon>
        <taxon>Marasmiineae</taxon>
        <taxon>Mycenaceae</taxon>
        <taxon>Mycena</taxon>
    </lineage>
</organism>
<comment type="caution">
    <text evidence="1">The sequence shown here is derived from an EMBL/GenBank/DDBJ whole genome shotgun (WGS) entry which is preliminary data.</text>
</comment>
<proteinExistence type="predicted"/>
<dbReference type="AlphaFoldDB" id="A0AAD6WUG4"/>
<dbReference type="Proteomes" id="UP001218188">
    <property type="component" value="Unassembled WGS sequence"/>
</dbReference>
<keyword evidence="2" id="KW-1185">Reference proteome</keyword>
<protein>
    <submittedName>
        <fullName evidence="1">Uncharacterized protein</fullName>
    </submittedName>
</protein>
<dbReference type="EMBL" id="JARJCM010000148">
    <property type="protein sequence ID" value="KAJ7025792.1"/>
    <property type="molecule type" value="Genomic_DNA"/>
</dbReference>